<evidence type="ECO:0000313" key="2">
    <source>
        <dbReference type="Proteomes" id="UP000643403"/>
    </source>
</evidence>
<reference evidence="2" key="1">
    <citation type="journal article" date="2019" name="Int. J. Syst. Evol. Microbiol.">
        <title>The Global Catalogue of Microorganisms (GCM) 10K type strain sequencing project: providing services to taxonomists for standard genome sequencing and annotation.</title>
        <authorList>
            <consortium name="The Broad Institute Genomics Platform"/>
            <consortium name="The Broad Institute Genome Sequencing Center for Infectious Disease"/>
            <person name="Wu L."/>
            <person name="Ma J."/>
        </authorList>
    </citation>
    <scope>NUCLEOTIDE SEQUENCE [LARGE SCALE GENOMIC DNA]</scope>
    <source>
        <strain evidence="2">KCTC 22558</strain>
    </source>
</reference>
<proteinExistence type="predicted"/>
<gene>
    <name evidence="1" type="ORF">GCM10008101_06800</name>
</gene>
<name>A0ABQ3BSC3_9GAMM</name>
<keyword evidence="2" id="KW-1185">Reference proteome</keyword>
<accession>A0ABQ3BSC3</accession>
<dbReference type="EMBL" id="BMXY01000001">
    <property type="protein sequence ID" value="GGZ56036.1"/>
    <property type="molecule type" value="Genomic_DNA"/>
</dbReference>
<protein>
    <submittedName>
        <fullName evidence="1">Uncharacterized protein</fullName>
    </submittedName>
</protein>
<evidence type="ECO:0000313" key="1">
    <source>
        <dbReference type="EMBL" id="GGZ56036.1"/>
    </source>
</evidence>
<sequence>MTGADALRAYQALYQPSAEQLRRYLPELGESLAAQLDELHKRPCADRCDRLAVNLEGALLHVRRYRERLLVEGEGHGE</sequence>
<dbReference type="Proteomes" id="UP000643403">
    <property type="component" value="Unassembled WGS sequence"/>
</dbReference>
<organism evidence="1 2">
    <name type="scientific">Cognatilysobacter xinjiangensis</name>
    <dbReference type="NCBI Taxonomy" id="546892"/>
    <lineage>
        <taxon>Bacteria</taxon>
        <taxon>Pseudomonadati</taxon>
        <taxon>Pseudomonadota</taxon>
        <taxon>Gammaproteobacteria</taxon>
        <taxon>Lysobacterales</taxon>
        <taxon>Lysobacteraceae</taxon>
        <taxon>Cognatilysobacter</taxon>
    </lineage>
</organism>
<comment type="caution">
    <text evidence="1">The sequence shown here is derived from an EMBL/GenBank/DDBJ whole genome shotgun (WGS) entry which is preliminary data.</text>
</comment>